<dbReference type="EMBL" id="CP016181">
    <property type="protein sequence ID" value="AWX99630.1"/>
    <property type="molecule type" value="Genomic_DNA"/>
</dbReference>
<dbReference type="InterPro" id="IPR014825">
    <property type="entry name" value="DNA_alkylation"/>
</dbReference>
<organism evidence="1 2">
    <name type="scientific">Marinomonas primoryensis</name>
    <dbReference type="NCBI Taxonomy" id="178399"/>
    <lineage>
        <taxon>Bacteria</taxon>
        <taxon>Pseudomonadati</taxon>
        <taxon>Pseudomonadota</taxon>
        <taxon>Gammaproteobacteria</taxon>
        <taxon>Oceanospirillales</taxon>
        <taxon>Oceanospirillaceae</taxon>
        <taxon>Marinomonas</taxon>
    </lineage>
</organism>
<sequence>MPEPFKNLFNQHVINNMAEHFQRHWKEFDKAGFIATACDQLETLELKARSQQITEAMSQYLPSDFEKAGSILLASLAPEVDDSSSKINGSGISGWATMPMGDYVGYHGLDHHDFSMTLLKAMTSRFTSEFSIRFFLLSAPEKTLASLKAWLLDDNRHVRRLISEGTRPRLPWAMQLPTFINDPSPVIELLEELKDDPEEYVRRSVANNLNDIAKDHPDLVADIAERWIQDADANRTKLIRHACRTLLKQGNNKVLTTFGYSNPQLENNALTLHSEQVVLNGNLEFTLEIESACDHEQTLMIDYIVHHQKKNGTTSPKVFKWKKATLAARSRLSMSKKHPFKIITTRVYYDGWHEVEIIINGQFIAKESFQLSGNPPLI</sequence>
<gene>
    <name evidence="1" type="ORF">A8139_06205</name>
</gene>
<dbReference type="OrthoDB" id="9797162at2"/>
<dbReference type="AlphaFoldDB" id="A0A2Z4PPU0"/>
<dbReference type="Proteomes" id="UP000249898">
    <property type="component" value="Chromosome"/>
</dbReference>
<proteinExistence type="predicted"/>
<dbReference type="Pfam" id="PF08713">
    <property type="entry name" value="DNA_alkylation"/>
    <property type="match status" value="1"/>
</dbReference>
<reference evidence="1 2" key="1">
    <citation type="submission" date="2016-06" db="EMBL/GenBank/DDBJ databases">
        <title>The sequenced genome of the ice-adhering bacterium Marinomonas primoryensis, from Antarctica.</title>
        <authorList>
            <person name="Graham L."/>
            <person name="Vance T.D.R."/>
            <person name="Davies P.L."/>
        </authorList>
    </citation>
    <scope>NUCLEOTIDE SEQUENCE [LARGE SCALE GENOMIC DNA]</scope>
    <source>
        <strain evidence="1 2">AceL</strain>
    </source>
</reference>
<dbReference type="SUPFAM" id="SSF48371">
    <property type="entry name" value="ARM repeat"/>
    <property type="match status" value="1"/>
</dbReference>
<evidence type="ECO:0000313" key="2">
    <source>
        <dbReference type="Proteomes" id="UP000249898"/>
    </source>
</evidence>
<name>A0A2Z4PPU0_9GAMM</name>
<accession>A0A2Z4PPU0</accession>
<protein>
    <submittedName>
        <fullName evidence="1">DNA alkylation repair protein</fullName>
    </submittedName>
</protein>
<dbReference type="RefSeq" id="WP_112136542.1">
    <property type="nucleotide sequence ID" value="NZ_CP016181.1"/>
</dbReference>
<dbReference type="InterPro" id="IPR016024">
    <property type="entry name" value="ARM-type_fold"/>
</dbReference>
<dbReference type="Gene3D" id="1.25.40.290">
    <property type="entry name" value="ARM repeat domains"/>
    <property type="match status" value="1"/>
</dbReference>
<evidence type="ECO:0000313" key="1">
    <source>
        <dbReference type="EMBL" id="AWX99630.1"/>
    </source>
</evidence>